<accession>A0AAV2HZZ7</accession>
<feature type="non-terminal residue" evidence="2">
    <location>
        <position position="1"/>
    </location>
</feature>
<name>A0AAV2HZZ7_LYMST</name>
<feature type="compositionally biased region" description="Polar residues" evidence="1">
    <location>
        <begin position="9"/>
        <end position="18"/>
    </location>
</feature>
<dbReference type="AlphaFoldDB" id="A0AAV2HZZ7"/>
<evidence type="ECO:0000256" key="1">
    <source>
        <dbReference type="SAM" id="MobiDB-lite"/>
    </source>
</evidence>
<organism evidence="2 3">
    <name type="scientific">Lymnaea stagnalis</name>
    <name type="common">Great pond snail</name>
    <name type="synonym">Helix stagnalis</name>
    <dbReference type="NCBI Taxonomy" id="6523"/>
    <lineage>
        <taxon>Eukaryota</taxon>
        <taxon>Metazoa</taxon>
        <taxon>Spiralia</taxon>
        <taxon>Lophotrochozoa</taxon>
        <taxon>Mollusca</taxon>
        <taxon>Gastropoda</taxon>
        <taxon>Heterobranchia</taxon>
        <taxon>Euthyneura</taxon>
        <taxon>Panpulmonata</taxon>
        <taxon>Hygrophila</taxon>
        <taxon>Lymnaeoidea</taxon>
        <taxon>Lymnaeidae</taxon>
        <taxon>Lymnaea</taxon>
    </lineage>
</organism>
<reference evidence="2 3" key="1">
    <citation type="submission" date="2024-04" db="EMBL/GenBank/DDBJ databases">
        <authorList>
            <consortium name="Genoscope - CEA"/>
            <person name="William W."/>
        </authorList>
    </citation>
    <scope>NUCLEOTIDE SEQUENCE [LARGE SCALE GENOMIC DNA]</scope>
</reference>
<gene>
    <name evidence="2" type="ORF">GSLYS_00013603001</name>
</gene>
<feature type="compositionally biased region" description="Basic residues" evidence="1">
    <location>
        <begin position="42"/>
        <end position="51"/>
    </location>
</feature>
<keyword evidence="3" id="KW-1185">Reference proteome</keyword>
<sequence>RNVFDNRPSAHSSTSHYGNHNRHAHEERRVESSALLGVPVLHHSRGTKPKQRKDATATFGKDSLAGSTQRNKRRKSSFVEDPNNLAMKLSLPCRAGCCYCVYAAFLGPVKVFFTRADPPKKGPFLGRIKDGNGRPVIPVSRKSDVRGLVYDPNSHSLHPPAR</sequence>
<proteinExistence type="predicted"/>
<dbReference type="Proteomes" id="UP001497497">
    <property type="component" value="Unassembled WGS sequence"/>
</dbReference>
<evidence type="ECO:0000313" key="3">
    <source>
        <dbReference type="Proteomes" id="UP001497497"/>
    </source>
</evidence>
<feature type="region of interest" description="Disordered" evidence="1">
    <location>
        <begin position="1"/>
        <end position="29"/>
    </location>
</feature>
<feature type="non-terminal residue" evidence="2">
    <location>
        <position position="162"/>
    </location>
</feature>
<comment type="caution">
    <text evidence="2">The sequence shown here is derived from an EMBL/GenBank/DDBJ whole genome shotgun (WGS) entry which is preliminary data.</text>
</comment>
<evidence type="ECO:0000313" key="2">
    <source>
        <dbReference type="EMBL" id="CAL1539870.1"/>
    </source>
</evidence>
<protein>
    <submittedName>
        <fullName evidence="2">Uncharacterized protein</fullName>
    </submittedName>
</protein>
<dbReference type="EMBL" id="CAXITT010000359">
    <property type="protein sequence ID" value="CAL1539870.1"/>
    <property type="molecule type" value="Genomic_DNA"/>
</dbReference>
<feature type="region of interest" description="Disordered" evidence="1">
    <location>
        <begin position="42"/>
        <end position="78"/>
    </location>
</feature>